<reference evidence="1 2" key="1">
    <citation type="submission" date="2020-12" db="EMBL/GenBank/DDBJ databases">
        <title>Metabolic potential, ecology and presence of endohyphal bacteria is reflected in genomic diversity of Mucoromycotina.</title>
        <authorList>
            <person name="Muszewska A."/>
            <person name="Okrasinska A."/>
            <person name="Steczkiewicz K."/>
            <person name="Drgas O."/>
            <person name="Orlowska M."/>
            <person name="Perlinska-Lenart U."/>
            <person name="Aleksandrzak-Piekarczyk T."/>
            <person name="Szatraj K."/>
            <person name="Zielenkiewicz U."/>
            <person name="Pilsyk S."/>
            <person name="Malc E."/>
            <person name="Mieczkowski P."/>
            <person name="Kruszewska J.S."/>
            <person name="Biernat P."/>
            <person name="Pawlowska J."/>
        </authorList>
    </citation>
    <scope>NUCLEOTIDE SEQUENCE [LARGE SCALE GENOMIC DNA]</scope>
    <source>
        <strain evidence="1 2">CBS 142.35</strain>
    </source>
</reference>
<proteinExistence type="predicted"/>
<protein>
    <submittedName>
        <fullName evidence="1">Uncharacterized protein</fullName>
    </submittedName>
</protein>
<gene>
    <name evidence="1" type="ORF">INT45_010584</name>
</gene>
<feature type="non-terminal residue" evidence="1">
    <location>
        <position position="1"/>
    </location>
</feature>
<dbReference type="OrthoDB" id="2271837at2759"/>
<dbReference type="EMBL" id="JAEPRB010001245">
    <property type="protein sequence ID" value="KAG2206234.1"/>
    <property type="molecule type" value="Genomic_DNA"/>
</dbReference>
<dbReference type="AlphaFoldDB" id="A0A8H7R7T5"/>
<evidence type="ECO:0000313" key="2">
    <source>
        <dbReference type="Proteomes" id="UP000646827"/>
    </source>
</evidence>
<name>A0A8H7R7T5_9FUNG</name>
<sequence length="411" mass="46228">NLGPHLWKMTNPDSGTPFSLTLDTRKKISACIENSSRLLPGTIEGRILDVLVRPGQAHAVDWISMLVYVGPTLLIEAFVTKDCSSQAVEAFISLLTVVSISLKWSIYPEDIDRIDQCAKNWHSFAWSILDHNLYTANLHYIQHIASMIRVIGPPRAYSARSAERTIGLTSKRIKSKSAVGRNASNELYQLAACRDIMNSGQIIESNMMQDKGTNPQTVLTRMSRFINEYINLNLGYYLEKYWKQQEGVETVNIDTNIIVGTQYYSQGNLFGSAIHVSSIEARISNFVQLSIPFDINAKRPNLPKDLQWGTFYGEIVMFFAHTYKMYFLPDGLERLLVFVRLYSNVSLNEAGIPFGSQSHGSMQGKLYVTDAQNIEGLCGYIQSGSMEGQHYYVMTDLIPNDISELGDVTFL</sequence>
<evidence type="ECO:0000313" key="1">
    <source>
        <dbReference type="EMBL" id="KAG2206234.1"/>
    </source>
</evidence>
<keyword evidence="2" id="KW-1185">Reference proteome</keyword>
<organism evidence="1 2">
    <name type="scientific">Circinella minor</name>
    <dbReference type="NCBI Taxonomy" id="1195481"/>
    <lineage>
        <taxon>Eukaryota</taxon>
        <taxon>Fungi</taxon>
        <taxon>Fungi incertae sedis</taxon>
        <taxon>Mucoromycota</taxon>
        <taxon>Mucoromycotina</taxon>
        <taxon>Mucoromycetes</taxon>
        <taxon>Mucorales</taxon>
        <taxon>Lichtheimiaceae</taxon>
        <taxon>Circinella</taxon>
    </lineage>
</organism>
<dbReference type="Proteomes" id="UP000646827">
    <property type="component" value="Unassembled WGS sequence"/>
</dbReference>
<comment type="caution">
    <text evidence="1">The sequence shown here is derived from an EMBL/GenBank/DDBJ whole genome shotgun (WGS) entry which is preliminary data.</text>
</comment>
<accession>A0A8H7R7T5</accession>